<reference evidence="1" key="1">
    <citation type="submission" date="2023-02" db="EMBL/GenBank/DDBJ databases">
        <title>Kitasatospora phosalacinea NBRC 14627.</title>
        <authorList>
            <person name="Ichikawa N."/>
            <person name="Sato H."/>
            <person name="Tonouchi N."/>
        </authorList>
    </citation>
    <scope>NUCLEOTIDE SEQUENCE</scope>
    <source>
        <strain evidence="1">NBRC 14627</strain>
    </source>
</reference>
<dbReference type="InterPro" id="IPR037219">
    <property type="entry name" value="Peptidase_M41-like"/>
</dbReference>
<dbReference type="RefSeq" id="WP_285740568.1">
    <property type="nucleotide sequence ID" value="NZ_BSSA01000043.1"/>
</dbReference>
<organism evidence="1 2">
    <name type="scientific">Kitasatospora phosalacinea</name>
    <dbReference type="NCBI Taxonomy" id="2065"/>
    <lineage>
        <taxon>Bacteria</taxon>
        <taxon>Bacillati</taxon>
        <taxon>Actinomycetota</taxon>
        <taxon>Actinomycetes</taxon>
        <taxon>Kitasatosporales</taxon>
        <taxon>Streptomycetaceae</taxon>
        <taxon>Kitasatospora</taxon>
    </lineage>
</organism>
<dbReference type="GO" id="GO:0004176">
    <property type="term" value="F:ATP-dependent peptidase activity"/>
    <property type="evidence" value="ECO:0007669"/>
    <property type="project" value="InterPro"/>
</dbReference>
<dbReference type="EMBL" id="BSSA01000043">
    <property type="protein sequence ID" value="GLW75012.1"/>
    <property type="molecule type" value="Genomic_DNA"/>
</dbReference>
<evidence type="ECO:0000313" key="1">
    <source>
        <dbReference type="EMBL" id="GLW75012.1"/>
    </source>
</evidence>
<sequence length="210" mass="22636">MIPHTVPAQERRWHRTVVIRGKSYPTRSYAPTVHGSAPEHYGLPLEQVDLLSAVHEAAHAVAVLAGRGRLNHVQLPAPAAGTGADSPGGVTDWRSPMPTVEGFAAVLGAGERAADRWLREQGLWSPERAVAVEIGAWGDRELLLDAGNRGTVGFGEEDKATDYFVVHDLADALLDQHWPAVTALAEHLVERRYLTGDQVADLTGLPVVQS</sequence>
<gene>
    <name evidence="1" type="ORF">Kpho02_73090</name>
</gene>
<dbReference type="GO" id="GO:0005524">
    <property type="term" value="F:ATP binding"/>
    <property type="evidence" value="ECO:0007669"/>
    <property type="project" value="InterPro"/>
</dbReference>
<dbReference type="Proteomes" id="UP001165041">
    <property type="component" value="Unassembled WGS sequence"/>
</dbReference>
<evidence type="ECO:0000313" key="2">
    <source>
        <dbReference type="Proteomes" id="UP001165041"/>
    </source>
</evidence>
<protein>
    <submittedName>
        <fullName evidence="1">Uncharacterized protein</fullName>
    </submittedName>
</protein>
<name>A0A9W6QIF2_9ACTN</name>
<comment type="caution">
    <text evidence="1">The sequence shown here is derived from an EMBL/GenBank/DDBJ whole genome shotgun (WGS) entry which is preliminary data.</text>
</comment>
<accession>A0A9W6QIF2</accession>
<dbReference type="AlphaFoldDB" id="A0A9W6QIF2"/>
<dbReference type="GO" id="GO:0004222">
    <property type="term" value="F:metalloendopeptidase activity"/>
    <property type="evidence" value="ECO:0007669"/>
    <property type="project" value="InterPro"/>
</dbReference>
<proteinExistence type="predicted"/>
<dbReference type="GO" id="GO:0006508">
    <property type="term" value="P:proteolysis"/>
    <property type="evidence" value="ECO:0007669"/>
    <property type="project" value="InterPro"/>
</dbReference>
<dbReference type="SUPFAM" id="SSF140990">
    <property type="entry name" value="FtsH protease domain-like"/>
    <property type="match status" value="1"/>
</dbReference>